<dbReference type="EMBL" id="CAJNRG010013205">
    <property type="protein sequence ID" value="CAF2146306.1"/>
    <property type="molecule type" value="Genomic_DNA"/>
</dbReference>
<accession>A0A816XGK6</accession>
<reference evidence="2" key="1">
    <citation type="submission" date="2021-02" db="EMBL/GenBank/DDBJ databases">
        <authorList>
            <person name="Nowell W R."/>
        </authorList>
    </citation>
    <scope>NUCLEOTIDE SEQUENCE</scope>
</reference>
<sequence>MKVVLMISLILLRAARLQERWNRYQALPEKTQATVEGVCGRPTDAESESCDRYCCQMGRITGFVTVGVSGTNYGSPQGAMTYKPTISGFFHCQCTNDLTDIRCGLDGSFMGIRCPDNSACARKCCRQGWSGGHCRGFLRLKCRCH</sequence>
<dbReference type="Proteomes" id="UP000663887">
    <property type="component" value="Unassembled WGS sequence"/>
</dbReference>
<evidence type="ECO:0000313" key="2">
    <source>
        <dbReference type="EMBL" id="CAF2146306.1"/>
    </source>
</evidence>
<name>A0A816XGK6_9BILA</name>
<feature type="signal peptide" evidence="1">
    <location>
        <begin position="1"/>
        <end position="17"/>
    </location>
</feature>
<evidence type="ECO:0000256" key="1">
    <source>
        <dbReference type="SAM" id="SignalP"/>
    </source>
</evidence>
<protein>
    <submittedName>
        <fullName evidence="2">Uncharacterized protein</fullName>
    </submittedName>
</protein>
<dbReference type="GO" id="GO:0006952">
    <property type="term" value="P:defense response"/>
    <property type="evidence" value="ECO:0007669"/>
    <property type="project" value="InterPro"/>
</dbReference>
<dbReference type="AlphaFoldDB" id="A0A816XGK6"/>
<feature type="chain" id="PRO_5032393476" evidence="1">
    <location>
        <begin position="18"/>
        <end position="145"/>
    </location>
</feature>
<dbReference type="CDD" id="cd00107">
    <property type="entry name" value="Knot1"/>
    <property type="match status" value="1"/>
</dbReference>
<organism evidence="2 3">
    <name type="scientific">Rotaria magnacalcarata</name>
    <dbReference type="NCBI Taxonomy" id="392030"/>
    <lineage>
        <taxon>Eukaryota</taxon>
        <taxon>Metazoa</taxon>
        <taxon>Spiralia</taxon>
        <taxon>Gnathifera</taxon>
        <taxon>Rotifera</taxon>
        <taxon>Eurotatoria</taxon>
        <taxon>Bdelloidea</taxon>
        <taxon>Philodinida</taxon>
        <taxon>Philodinidae</taxon>
        <taxon>Rotaria</taxon>
    </lineage>
</organism>
<evidence type="ECO:0000313" key="3">
    <source>
        <dbReference type="Proteomes" id="UP000663887"/>
    </source>
</evidence>
<dbReference type="InterPro" id="IPR003614">
    <property type="entry name" value="Knottins"/>
</dbReference>
<gene>
    <name evidence="2" type="ORF">XDN619_LOCUS27809</name>
</gene>
<keyword evidence="1" id="KW-0732">Signal</keyword>
<comment type="caution">
    <text evidence="2">The sequence shown here is derived from an EMBL/GenBank/DDBJ whole genome shotgun (WGS) entry which is preliminary data.</text>
</comment>
<proteinExistence type="predicted"/>